<gene>
    <name evidence="8" type="ORF">SAMN04487996_12670</name>
</gene>
<evidence type="ECO:0000259" key="7">
    <source>
        <dbReference type="Pfam" id="PF01923"/>
    </source>
</evidence>
<evidence type="ECO:0000313" key="9">
    <source>
        <dbReference type="Proteomes" id="UP000198748"/>
    </source>
</evidence>
<evidence type="ECO:0000256" key="3">
    <source>
        <dbReference type="ARBA" id="ARBA00022679"/>
    </source>
</evidence>
<name>A0A1G7YM92_9BACT</name>
<comment type="subunit">
    <text evidence="2">Homotrimer.</text>
</comment>
<dbReference type="EC" id="2.5.1.17" evidence="6"/>
<dbReference type="PANTHER" id="PTHR12213">
    <property type="entry name" value="CORRINOID ADENOSYLTRANSFERASE"/>
    <property type="match status" value="1"/>
</dbReference>
<evidence type="ECO:0000313" key="8">
    <source>
        <dbReference type="EMBL" id="SDG97623.1"/>
    </source>
</evidence>
<dbReference type="STRING" id="659014.SAMN04487996_12670"/>
<dbReference type="GO" id="GO:0009236">
    <property type="term" value="P:cobalamin biosynthetic process"/>
    <property type="evidence" value="ECO:0007669"/>
    <property type="project" value="UniProtKB-UniRule"/>
</dbReference>
<reference evidence="9" key="1">
    <citation type="submission" date="2016-10" db="EMBL/GenBank/DDBJ databases">
        <authorList>
            <person name="Varghese N."/>
            <person name="Submissions S."/>
        </authorList>
    </citation>
    <scope>NUCLEOTIDE SEQUENCE [LARGE SCALE GENOMIC DNA]</scope>
    <source>
        <strain evidence="9">DSM 25329</strain>
    </source>
</reference>
<keyword evidence="9" id="KW-1185">Reference proteome</keyword>
<dbReference type="InterPro" id="IPR029499">
    <property type="entry name" value="PduO-typ"/>
</dbReference>
<dbReference type="UniPathway" id="UPA00148">
    <property type="reaction ID" value="UER00233"/>
</dbReference>
<keyword evidence="3 6" id="KW-0808">Transferase</keyword>
<sequence length="186" mass="21185">MKIYTKTGDKGTTALIGGTRLSKAHVRIDAYGTVDELNSYIGMLRDLPVNDGRKDLLKEIQDRLFTIGSHLASEPDQKRKILPDLYDEDITLLEKEMDLIDAKVPPLRAFILPGGHQSVSFGHIARTVCRRAERAVIHLQQGEEVEAIVIRYLNRLSDYLFMLCRAMTHELGIEEVTWQPRVSREK</sequence>
<evidence type="ECO:0000256" key="1">
    <source>
        <dbReference type="ARBA" id="ARBA00007487"/>
    </source>
</evidence>
<evidence type="ECO:0000256" key="4">
    <source>
        <dbReference type="ARBA" id="ARBA00022741"/>
    </source>
</evidence>
<dbReference type="SUPFAM" id="SSF89028">
    <property type="entry name" value="Cobalamin adenosyltransferase-like"/>
    <property type="match status" value="1"/>
</dbReference>
<dbReference type="PANTHER" id="PTHR12213:SF0">
    <property type="entry name" value="CORRINOID ADENOSYLTRANSFERASE MMAB"/>
    <property type="match status" value="1"/>
</dbReference>
<dbReference type="AlphaFoldDB" id="A0A1G7YM92"/>
<comment type="similarity">
    <text evidence="1 6">Belongs to the Cob(I)alamin adenosyltransferase family.</text>
</comment>
<dbReference type="InterPro" id="IPR036451">
    <property type="entry name" value="CblAdoTrfase-like_sf"/>
</dbReference>
<protein>
    <recommendedName>
        <fullName evidence="6">Corrinoid adenosyltransferase</fullName>
        <ecNumber evidence="6">2.5.1.17</ecNumber>
    </recommendedName>
    <alternativeName>
        <fullName evidence="6">Cob(II)alamin adenosyltransferase</fullName>
    </alternativeName>
    <alternativeName>
        <fullName evidence="6">Cob(II)yrinic acid a,c-diamide adenosyltransferase</fullName>
    </alternativeName>
    <alternativeName>
        <fullName evidence="6">Cobinamide/cobalamin adenosyltransferase</fullName>
    </alternativeName>
</protein>
<evidence type="ECO:0000256" key="5">
    <source>
        <dbReference type="ARBA" id="ARBA00022840"/>
    </source>
</evidence>
<dbReference type="GO" id="GO:0008817">
    <property type="term" value="F:corrinoid adenosyltransferase activity"/>
    <property type="evidence" value="ECO:0007669"/>
    <property type="project" value="UniProtKB-UniRule"/>
</dbReference>
<feature type="domain" description="Cobalamin adenosyltransferase-like" evidence="7">
    <location>
        <begin position="3"/>
        <end position="166"/>
    </location>
</feature>
<dbReference type="Pfam" id="PF01923">
    <property type="entry name" value="Cob_adeno_trans"/>
    <property type="match status" value="1"/>
</dbReference>
<comment type="catalytic activity">
    <reaction evidence="6">
        <text>2 cob(II)yrinate a,c diamide + reduced [electron-transfer flavoprotein] + 2 ATP = 2 adenosylcob(III)yrinate a,c-diamide + 2 triphosphate + oxidized [electron-transfer flavoprotein] + 3 H(+)</text>
        <dbReference type="Rhea" id="RHEA:11528"/>
        <dbReference type="Rhea" id="RHEA-COMP:10685"/>
        <dbReference type="Rhea" id="RHEA-COMP:10686"/>
        <dbReference type="ChEBI" id="CHEBI:15378"/>
        <dbReference type="ChEBI" id="CHEBI:18036"/>
        <dbReference type="ChEBI" id="CHEBI:30616"/>
        <dbReference type="ChEBI" id="CHEBI:57692"/>
        <dbReference type="ChEBI" id="CHEBI:58307"/>
        <dbReference type="ChEBI" id="CHEBI:58503"/>
        <dbReference type="ChEBI" id="CHEBI:58537"/>
        <dbReference type="EC" id="2.5.1.17"/>
    </reaction>
</comment>
<dbReference type="Proteomes" id="UP000198748">
    <property type="component" value="Unassembled WGS sequence"/>
</dbReference>
<accession>A0A1G7YM92</accession>
<comment type="catalytic activity">
    <reaction evidence="6">
        <text>2 cob(II)alamin + reduced [electron-transfer flavoprotein] + 2 ATP = 2 adenosylcob(III)alamin + 2 triphosphate + oxidized [electron-transfer flavoprotein] + 3 H(+)</text>
        <dbReference type="Rhea" id="RHEA:28671"/>
        <dbReference type="Rhea" id="RHEA-COMP:10685"/>
        <dbReference type="Rhea" id="RHEA-COMP:10686"/>
        <dbReference type="ChEBI" id="CHEBI:15378"/>
        <dbReference type="ChEBI" id="CHEBI:16304"/>
        <dbReference type="ChEBI" id="CHEBI:18036"/>
        <dbReference type="ChEBI" id="CHEBI:18408"/>
        <dbReference type="ChEBI" id="CHEBI:30616"/>
        <dbReference type="ChEBI" id="CHEBI:57692"/>
        <dbReference type="ChEBI" id="CHEBI:58307"/>
        <dbReference type="EC" id="2.5.1.17"/>
    </reaction>
</comment>
<proteinExistence type="inferred from homology"/>
<keyword evidence="6" id="KW-0169">Cobalamin biosynthesis</keyword>
<dbReference type="NCBIfam" id="TIGR00636">
    <property type="entry name" value="PduO_Nterm"/>
    <property type="match status" value="1"/>
</dbReference>
<dbReference type="FunFam" id="1.20.1200.10:FF:000001">
    <property type="entry name" value="Cob(I)yrinic acid a,c-diamide adenosyltransferase"/>
    <property type="match status" value="1"/>
</dbReference>
<evidence type="ECO:0000256" key="6">
    <source>
        <dbReference type="RuleBase" id="RU366026"/>
    </source>
</evidence>
<keyword evidence="4 6" id="KW-0547">Nucleotide-binding</keyword>
<dbReference type="InterPro" id="IPR016030">
    <property type="entry name" value="CblAdoTrfase-like"/>
</dbReference>
<dbReference type="OrthoDB" id="9778896at2"/>
<comment type="pathway">
    <text evidence="6">Cofactor biosynthesis; adenosylcobalamin biosynthesis; adenosylcobalamin from cob(II)yrinate a,c-diamide: step 2/7.</text>
</comment>
<keyword evidence="5 6" id="KW-0067">ATP-binding</keyword>
<evidence type="ECO:0000256" key="2">
    <source>
        <dbReference type="ARBA" id="ARBA00011233"/>
    </source>
</evidence>
<dbReference type="Gene3D" id="1.20.1200.10">
    <property type="entry name" value="Cobalamin adenosyltransferase-like"/>
    <property type="match status" value="1"/>
</dbReference>
<organism evidence="8 9">
    <name type="scientific">Dyadobacter soli</name>
    <dbReference type="NCBI Taxonomy" id="659014"/>
    <lineage>
        <taxon>Bacteria</taxon>
        <taxon>Pseudomonadati</taxon>
        <taxon>Bacteroidota</taxon>
        <taxon>Cytophagia</taxon>
        <taxon>Cytophagales</taxon>
        <taxon>Spirosomataceae</taxon>
        <taxon>Dyadobacter</taxon>
    </lineage>
</organism>
<dbReference type="EMBL" id="FNAN01000026">
    <property type="protein sequence ID" value="SDG97623.1"/>
    <property type="molecule type" value="Genomic_DNA"/>
</dbReference>
<dbReference type="RefSeq" id="WP_090157163.1">
    <property type="nucleotide sequence ID" value="NZ_FNAN01000026.1"/>
</dbReference>
<dbReference type="GO" id="GO:0005524">
    <property type="term" value="F:ATP binding"/>
    <property type="evidence" value="ECO:0007669"/>
    <property type="project" value="UniProtKB-UniRule"/>
</dbReference>